<reference evidence="3 4" key="1">
    <citation type="submission" date="2012-05" db="EMBL/GenBank/DDBJ databases">
        <title>Recombination and specialization in a pathogen metapopulation.</title>
        <authorList>
            <person name="Gardiner A."/>
            <person name="Kemen E."/>
            <person name="Schultz-Larsen T."/>
            <person name="MacLean D."/>
            <person name="Van Oosterhout C."/>
            <person name="Jones J.D.G."/>
        </authorList>
    </citation>
    <scope>NUCLEOTIDE SEQUENCE [LARGE SCALE GENOMIC DNA]</scope>
    <source>
        <strain evidence="3 4">Ac Nc2</strain>
    </source>
</reference>
<name>A0A024GEW8_9STRA</name>
<dbReference type="EMBL" id="CAIX01000087">
    <property type="protein sequence ID" value="CCI45075.1"/>
    <property type="molecule type" value="Genomic_DNA"/>
</dbReference>
<accession>A0A024GEW8</accession>
<sequence>MAKALKIFALALTFTLGYPQMVEEHDMCDPQPTCSTEKEPVCGSNHYTYANRCFFANDRCIYPHLSVRADGICSRPVSSNDSNLRGGNEMDP</sequence>
<dbReference type="SMART" id="SM00280">
    <property type="entry name" value="KAZAL"/>
    <property type="match status" value="1"/>
</dbReference>
<dbReference type="AlphaFoldDB" id="A0A024GEW8"/>
<dbReference type="InParanoid" id="A0A024GEW8"/>
<organism evidence="3 4">
    <name type="scientific">Albugo candida</name>
    <dbReference type="NCBI Taxonomy" id="65357"/>
    <lineage>
        <taxon>Eukaryota</taxon>
        <taxon>Sar</taxon>
        <taxon>Stramenopiles</taxon>
        <taxon>Oomycota</taxon>
        <taxon>Peronosporomycetes</taxon>
        <taxon>Albuginales</taxon>
        <taxon>Albuginaceae</taxon>
        <taxon>Albugo</taxon>
    </lineage>
</organism>
<dbReference type="PROSITE" id="PS51465">
    <property type="entry name" value="KAZAL_2"/>
    <property type="match status" value="1"/>
</dbReference>
<feature type="chain" id="PRO_5001532374" description="Kazal-like domain-containing protein" evidence="1">
    <location>
        <begin position="18"/>
        <end position="92"/>
    </location>
</feature>
<feature type="domain" description="Kazal-like" evidence="2">
    <location>
        <begin position="22"/>
        <end position="75"/>
    </location>
</feature>
<feature type="signal peptide" evidence="1">
    <location>
        <begin position="1"/>
        <end position="17"/>
    </location>
</feature>
<evidence type="ECO:0000313" key="3">
    <source>
        <dbReference type="EMBL" id="CCI45075.1"/>
    </source>
</evidence>
<evidence type="ECO:0000259" key="2">
    <source>
        <dbReference type="PROSITE" id="PS51465"/>
    </source>
</evidence>
<keyword evidence="4" id="KW-1185">Reference proteome</keyword>
<comment type="caution">
    <text evidence="3">The sequence shown here is derived from an EMBL/GenBank/DDBJ whole genome shotgun (WGS) entry which is preliminary data.</text>
</comment>
<dbReference type="Pfam" id="PF00050">
    <property type="entry name" value="Kazal_1"/>
    <property type="match status" value="1"/>
</dbReference>
<proteinExistence type="predicted"/>
<keyword evidence="1" id="KW-0732">Signal</keyword>
<dbReference type="CDD" id="cd00104">
    <property type="entry name" value="KAZAL_FS"/>
    <property type="match status" value="1"/>
</dbReference>
<dbReference type="SUPFAM" id="SSF100895">
    <property type="entry name" value="Kazal-type serine protease inhibitors"/>
    <property type="match status" value="1"/>
</dbReference>
<gene>
    <name evidence="3" type="ORF">BN9_059220</name>
</gene>
<dbReference type="InterPro" id="IPR036058">
    <property type="entry name" value="Kazal_dom_sf"/>
</dbReference>
<dbReference type="InterPro" id="IPR002350">
    <property type="entry name" value="Kazal_dom"/>
</dbReference>
<dbReference type="Gene3D" id="3.30.60.30">
    <property type="match status" value="1"/>
</dbReference>
<dbReference type="Proteomes" id="UP000053237">
    <property type="component" value="Unassembled WGS sequence"/>
</dbReference>
<evidence type="ECO:0000256" key="1">
    <source>
        <dbReference type="SAM" id="SignalP"/>
    </source>
</evidence>
<protein>
    <recommendedName>
        <fullName evidence="2">Kazal-like domain-containing protein</fullName>
    </recommendedName>
</protein>
<evidence type="ECO:0000313" key="4">
    <source>
        <dbReference type="Proteomes" id="UP000053237"/>
    </source>
</evidence>
<dbReference type="OrthoDB" id="88691at2759"/>